<name>A0ACC0NPI2_RHOML</name>
<evidence type="ECO:0000313" key="1">
    <source>
        <dbReference type="EMBL" id="KAI8555115.1"/>
    </source>
</evidence>
<reference evidence="1" key="1">
    <citation type="submission" date="2022-02" db="EMBL/GenBank/DDBJ databases">
        <title>Plant Genome Project.</title>
        <authorList>
            <person name="Zhang R.-G."/>
        </authorList>
    </citation>
    <scope>NUCLEOTIDE SEQUENCE</scope>
    <source>
        <strain evidence="1">AT1</strain>
    </source>
</reference>
<dbReference type="EMBL" id="CM046392">
    <property type="protein sequence ID" value="KAI8555115.1"/>
    <property type="molecule type" value="Genomic_DNA"/>
</dbReference>
<protein>
    <submittedName>
        <fullName evidence="1">Uncharacterized protein</fullName>
    </submittedName>
</protein>
<comment type="caution">
    <text evidence="1">The sequence shown here is derived from an EMBL/GenBank/DDBJ whole genome shotgun (WGS) entry which is preliminary data.</text>
</comment>
<dbReference type="Proteomes" id="UP001062846">
    <property type="component" value="Chromosome 5"/>
</dbReference>
<organism evidence="1 2">
    <name type="scientific">Rhododendron molle</name>
    <name type="common">Chinese azalea</name>
    <name type="synonym">Azalea mollis</name>
    <dbReference type="NCBI Taxonomy" id="49168"/>
    <lineage>
        <taxon>Eukaryota</taxon>
        <taxon>Viridiplantae</taxon>
        <taxon>Streptophyta</taxon>
        <taxon>Embryophyta</taxon>
        <taxon>Tracheophyta</taxon>
        <taxon>Spermatophyta</taxon>
        <taxon>Magnoliopsida</taxon>
        <taxon>eudicotyledons</taxon>
        <taxon>Gunneridae</taxon>
        <taxon>Pentapetalae</taxon>
        <taxon>asterids</taxon>
        <taxon>Ericales</taxon>
        <taxon>Ericaceae</taxon>
        <taxon>Ericoideae</taxon>
        <taxon>Rhodoreae</taxon>
        <taxon>Rhododendron</taxon>
    </lineage>
</organism>
<sequence length="154" mass="17155">MVERNPNDCIRCMTFVGTAWRNNILLVSSRISSGRDKATGSNATDRVTRKENRIILVKLVIGESIINIISAYATQVGLDDLTKEQFWEQMDDVVQGIPFGEKLFIGGDFNGHVGVHKQGYEEVHGDFGFGDLKEGGRRILYFAVTFDLIVGNTL</sequence>
<gene>
    <name evidence="1" type="ORF">RHMOL_Rhmol05G0149200</name>
</gene>
<accession>A0ACC0NPI2</accession>
<evidence type="ECO:0000313" key="2">
    <source>
        <dbReference type="Proteomes" id="UP001062846"/>
    </source>
</evidence>
<keyword evidence="2" id="KW-1185">Reference proteome</keyword>
<proteinExistence type="predicted"/>